<dbReference type="PANTHER" id="PTHR43646:SF3">
    <property type="entry name" value="SLR1566 PROTEIN"/>
    <property type="match status" value="1"/>
</dbReference>
<feature type="transmembrane region" description="Helical" evidence="1">
    <location>
        <begin position="324"/>
        <end position="347"/>
    </location>
</feature>
<keyword evidence="3" id="KW-0808">Transferase</keyword>
<dbReference type="EMBL" id="FNEV01000002">
    <property type="protein sequence ID" value="SDJ18513.1"/>
    <property type="molecule type" value="Genomic_DNA"/>
</dbReference>
<evidence type="ECO:0000256" key="1">
    <source>
        <dbReference type="SAM" id="Phobius"/>
    </source>
</evidence>
<evidence type="ECO:0000313" key="4">
    <source>
        <dbReference type="Proteomes" id="UP000199225"/>
    </source>
</evidence>
<dbReference type="OrthoDB" id="9800276at2"/>
<accession>A0A1G8RNP3</accession>
<gene>
    <name evidence="3" type="ORF">SAMN04490247_1145</name>
</gene>
<dbReference type="STRING" id="86666.SAMN04490247_1145"/>
<keyword evidence="1" id="KW-1133">Transmembrane helix</keyword>
<dbReference type="PANTHER" id="PTHR43646">
    <property type="entry name" value="GLYCOSYLTRANSFERASE"/>
    <property type="match status" value="1"/>
</dbReference>
<protein>
    <submittedName>
        <fullName evidence="3">Glycosyltransferase, catalytic subunit of cellulose synthase and poly-beta-1,6-N-acetylglucosamine synthase</fullName>
    </submittedName>
</protein>
<dbReference type="GO" id="GO:0016740">
    <property type="term" value="F:transferase activity"/>
    <property type="evidence" value="ECO:0007669"/>
    <property type="project" value="UniProtKB-KW"/>
</dbReference>
<dbReference type="InterPro" id="IPR029044">
    <property type="entry name" value="Nucleotide-diphossugar_trans"/>
</dbReference>
<sequence length="362" mass="41019">MDLLFLIGVAGLFLWTLLNHFFLPSLSPRPLDKHPFVSVLIPLRNEEGNVEALVDSLKRITYTNIEFVLLDDQSEDDTHTLLQTLTKQDDRFRIVRGKGLKEGWNGKVYACHQLSGYASGDSLLFLDADVRISPGAVEKFLALQRQKNAAFISGFPAFLNSCLLGHLLVPMQHFVISLHLPLFLANKTNIPMFTAAFGGCLFIDREAYDDIGGHTKVYNSLVEDVHLAKEMKKNGKRTILANVTSDISCRMYTTNRDVWSGFKKNIFPGLGRSLFLAAGVMLFYVTVFLFPFIAAVVAGGYWWYVCLLLILLKMFVDIRTSHPWWVSFFIPFSIISMVAVLLASISVDRRKKQYEWKGRTYS</sequence>
<dbReference type="Gene3D" id="3.90.550.10">
    <property type="entry name" value="Spore Coat Polysaccharide Biosynthesis Protein SpsA, Chain A"/>
    <property type="match status" value="1"/>
</dbReference>
<dbReference type="InterPro" id="IPR001173">
    <property type="entry name" value="Glyco_trans_2-like"/>
</dbReference>
<feature type="transmembrane region" description="Helical" evidence="1">
    <location>
        <begin position="274"/>
        <end position="304"/>
    </location>
</feature>
<feature type="transmembrane region" description="Helical" evidence="1">
    <location>
        <begin position="149"/>
        <end position="169"/>
    </location>
</feature>
<feature type="domain" description="Glycosyltransferase 2-like" evidence="2">
    <location>
        <begin position="38"/>
        <end position="163"/>
    </location>
</feature>
<evidence type="ECO:0000313" key="3">
    <source>
        <dbReference type="EMBL" id="SDJ18513.1"/>
    </source>
</evidence>
<proteinExistence type="predicted"/>
<keyword evidence="1" id="KW-0472">Membrane</keyword>
<organism evidence="3 4">
    <name type="scientific">Salimicrobium halophilum</name>
    <dbReference type="NCBI Taxonomy" id="86666"/>
    <lineage>
        <taxon>Bacteria</taxon>
        <taxon>Bacillati</taxon>
        <taxon>Bacillota</taxon>
        <taxon>Bacilli</taxon>
        <taxon>Bacillales</taxon>
        <taxon>Bacillaceae</taxon>
        <taxon>Salimicrobium</taxon>
    </lineage>
</organism>
<dbReference type="Proteomes" id="UP000199225">
    <property type="component" value="Unassembled WGS sequence"/>
</dbReference>
<dbReference type="SUPFAM" id="SSF53448">
    <property type="entry name" value="Nucleotide-diphospho-sugar transferases"/>
    <property type="match status" value="1"/>
</dbReference>
<keyword evidence="4" id="KW-1185">Reference proteome</keyword>
<dbReference type="Pfam" id="PF00535">
    <property type="entry name" value="Glycos_transf_2"/>
    <property type="match status" value="1"/>
</dbReference>
<name>A0A1G8RNP3_9BACI</name>
<keyword evidence="1" id="KW-0812">Transmembrane</keyword>
<dbReference type="RefSeq" id="WP_093192878.1">
    <property type="nucleotide sequence ID" value="NZ_FNEV01000002.1"/>
</dbReference>
<evidence type="ECO:0000259" key="2">
    <source>
        <dbReference type="Pfam" id="PF00535"/>
    </source>
</evidence>
<dbReference type="AlphaFoldDB" id="A0A1G8RNP3"/>
<reference evidence="4" key="1">
    <citation type="submission" date="2016-10" db="EMBL/GenBank/DDBJ databases">
        <authorList>
            <person name="Varghese N."/>
            <person name="Submissions S."/>
        </authorList>
    </citation>
    <scope>NUCLEOTIDE SEQUENCE [LARGE SCALE GENOMIC DNA]</scope>
    <source>
        <strain evidence="4">DSM 4771</strain>
    </source>
</reference>